<dbReference type="InterPro" id="IPR000719">
    <property type="entry name" value="Prot_kinase_dom"/>
</dbReference>
<dbReference type="STRING" id="94130.A0A2Z6RAE8"/>
<evidence type="ECO:0000256" key="3">
    <source>
        <dbReference type="PROSITE-ProRule" id="PRU10141"/>
    </source>
</evidence>
<dbReference type="PROSITE" id="PS50011">
    <property type="entry name" value="PROTEIN_KINASE_DOM"/>
    <property type="match status" value="2"/>
</dbReference>
<keyword evidence="2 3" id="KW-0067">ATP-binding</keyword>
<dbReference type="Proteomes" id="UP000247702">
    <property type="component" value="Unassembled WGS sequence"/>
</dbReference>
<keyword evidence="7" id="KW-1185">Reference proteome</keyword>
<evidence type="ECO:0000256" key="2">
    <source>
        <dbReference type="ARBA" id="ARBA00022840"/>
    </source>
</evidence>
<feature type="binding site" evidence="3">
    <location>
        <position position="54"/>
    </location>
    <ligand>
        <name>ATP</name>
        <dbReference type="ChEBI" id="CHEBI:30616"/>
    </ligand>
</feature>
<reference evidence="5 7" key="1">
    <citation type="submission" date="2017-11" db="EMBL/GenBank/DDBJ databases">
        <title>The genome of Rhizophagus clarus HR1 reveals common genetic basis of auxotrophy among arbuscular mycorrhizal fungi.</title>
        <authorList>
            <person name="Kobayashi Y."/>
        </authorList>
    </citation>
    <scope>NUCLEOTIDE SEQUENCE [LARGE SCALE GENOMIC DNA]</scope>
    <source>
        <strain evidence="5 7">HR1</strain>
    </source>
</reference>
<reference evidence="6" key="2">
    <citation type="submission" date="2019-10" db="EMBL/GenBank/DDBJ databases">
        <title>Conservation and host-specific expression of non-tandemly repeated heterogenous ribosome RNA gene in arbuscular mycorrhizal fungi.</title>
        <authorList>
            <person name="Maeda T."/>
            <person name="Kobayashi Y."/>
            <person name="Nakagawa T."/>
            <person name="Ezawa T."/>
            <person name="Yamaguchi K."/>
            <person name="Bino T."/>
            <person name="Nishimoto Y."/>
            <person name="Shigenobu S."/>
            <person name="Kawaguchi M."/>
        </authorList>
    </citation>
    <scope>NUCLEOTIDE SEQUENCE</scope>
    <source>
        <strain evidence="6">HR1</strain>
    </source>
</reference>
<dbReference type="PANTHER" id="PTHR44329:SF298">
    <property type="entry name" value="MIXED LINEAGE KINASE DOMAIN-LIKE PROTEIN"/>
    <property type="match status" value="1"/>
</dbReference>
<feature type="domain" description="Protein kinase" evidence="4">
    <location>
        <begin position="26"/>
        <end position="297"/>
    </location>
</feature>
<dbReference type="EMBL" id="BEXD01002768">
    <property type="protein sequence ID" value="GBB99327.1"/>
    <property type="molecule type" value="Genomic_DNA"/>
</dbReference>
<keyword evidence="6" id="KW-0418">Kinase</keyword>
<dbReference type="PANTHER" id="PTHR44329">
    <property type="entry name" value="SERINE/THREONINE-PROTEIN KINASE TNNI3K-RELATED"/>
    <property type="match status" value="1"/>
</dbReference>
<evidence type="ECO:0000313" key="5">
    <source>
        <dbReference type="EMBL" id="GBB99327.1"/>
    </source>
</evidence>
<dbReference type="AlphaFoldDB" id="A0A2Z6RAE8"/>
<dbReference type="PRINTS" id="PR00109">
    <property type="entry name" value="TYRKINASE"/>
</dbReference>
<keyword evidence="1 3" id="KW-0547">Nucleotide-binding</keyword>
<evidence type="ECO:0000313" key="7">
    <source>
        <dbReference type="Proteomes" id="UP000247702"/>
    </source>
</evidence>
<organism evidence="5 7">
    <name type="scientific">Rhizophagus clarus</name>
    <dbReference type="NCBI Taxonomy" id="94130"/>
    <lineage>
        <taxon>Eukaryota</taxon>
        <taxon>Fungi</taxon>
        <taxon>Fungi incertae sedis</taxon>
        <taxon>Mucoromycota</taxon>
        <taxon>Glomeromycotina</taxon>
        <taxon>Glomeromycetes</taxon>
        <taxon>Glomerales</taxon>
        <taxon>Glomeraceae</taxon>
        <taxon>Rhizophagus</taxon>
    </lineage>
</organism>
<name>A0A2Z6RAE8_9GLOM</name>
<dbReference type="InterPro" id="IPR017441">
    <property type="entry name" value="Protein_kinase_ATP_BS"/>
</dbReference>
<evidence type="ECO:0000259" key="4">
    <source>
        <dbReference type="PROSITE" id="PS50011"/>
    </source>
</evidence>
<dbReference type="Gene3D" id="1.10.510.10">
    <property type="entry name" value="Transferase(Phosphotransferase) domain 1"/>
    <property type="match status" value="2"/>
</dbReference>
<dbReference type="SUPFAM" id="SSF56112">
    <property type="entry name" value="Protein kinase-like (PK-like)"/>
    <property type="match status" value="2"/>
</dbReference>
<dbReference type="InterPro" id="IPR051681">
    <property type="entry name" value="Ser/Thr_Kinases-Pseudokinases"/>
</dbReference>
<comment type="caution">
    <text evidence="5">The sequence shown here is derived from an EMBL/GenBank/DDBJ whole genome shotgun (WGS) entry which is preliminary data.</text>
</comment>
<sequence>MNLSEDWYQTAIKKFKINEIPHKEFSRKPTRIGRGGFGLIYKTECDFIGTVAIKEITIDIEDDETCIKNFINELKIHSRIEHERIIQFYGISRNIDDGLYYLVLEYANQGNLREFLIKKRNCRNCDDCFEWKERVRLAVQIVEGLRYLHEILNITHRDLHTKNILLNDGNVKISDFGLSKNLNSTLSSNNKFFGMIPFIDPQKLNHGKKYVLNKRSDVYSLGVILWEISSCRTPFHGEDLAYLSLKICQGLREKSVKGTPMDYKRIYTSCWEVEPNSRPLIEEVLSQLESMSLKPVFEEDDNVPTICPLPNPDTSRNSTSEYSNNVASLTIPDDLTLPTNNVICKGCDSQFTDQNWCHNCEPQKVQENFPNWTSGNESLDEIIQYSQLSAINNNTYFEWINFDRFDCIENMQGFPHSEFYTATWLDGIRELWDNESQQWVRTGPVKIILRKLSSLTINKLKLYLELKNIIICCYGFTRDPITRCYYIVLKYTNGVTLQQYIQNKFSISWSERLSILKKIVELLHSFHKTNYVYCNLHSRSLLLQYDDLNHKLEIYVSDLNSCIYDYKARLENYPLREIFEGKSINSKWDIYNFGDIMRELVSYSSSNTPQCYYELMQRCLNLDPEKRPDTFDLLEEFHIFTTFPFRKRLFEDADRNRNNCDSTISVNFSVLNGESFIYGELPFNRILNII</sequence>
<dbReference type="OrthoDB" id="2359368at2759"/>
<dbReference type="PROSITE" id="PS00107">
    <property type="entry name" value="PROTEIN_KINASE_ATP"/>
    <property type="match status" value="1"/>
</dbReference>
<keyword evidence="6" id="KW-0808">Transferase</keyword>
<protein>
    <submittedName>
        <fullName evidence="6">Kinase-like domain-containing protein</fullName>
    </submittedName>
</protein>
<dbReference type="Proteomes" id="UP000615446">
    <property type="component" value="Unassembled WGS sequence"/>
</dbReference>
<dbReference type="InterPro" id="IPR011009">
    <property type="entry name" value="Kinase-like_dom_sf"/>
</dbReference>
<accession>A0A2Z6RAE8</accession>
<proteinExistence type="predicted"/>
<dbReference type="EMBL" id="BLAL01000191">
    <property type="protein sequence ID" value="GES89828.1"/>
    <property type="molecule type" value="Genomic_DNA"/>
</dbReference>
<dbReference type="GO" id="GO:0004674">
    <property type="term" value="F:protein serine/threonine kinase activity"/>
    <property type="evidence" value="ECO:0007669"/>
    <property type="project" value="TreeGrafter"/>
</dbReference>
<evidence type="ECO:0000313" key="6">
    <source>
        <dbReference type="EMBL" id="GES89828.1"/>
    </source>
</evidence>
<evidence type="ECO:0000256" key="1">
    <source>
        <dbReference type="ARBA" id="ARBA00022741"/>
    </source>
</evidence>
<dbReference type="GO" id="GO:0005524">
    <property type="term" value="F:ATP binding"/>
    <property type="evidence" value="ECO:0007669"/>
    <property type="project" value="UniProtKB-UniRule"/>
</dbReference>
<feature type="domain" description="Protein kinase" evidence="4">
    <location>
        <begin position="405"/>
        <end position="641"/>
    </location>
</feature>
<dbReference type="InterPro" id="IPR001245">
    <property type="entry name" value="Ser-Thr/Tyr_kinase_cat_dom"/>
</dbReference>
<gene>
    <name evidence="6" type="ORF">RCL2_001670600</name>
    <name evidence="5" type="ORF">RclHR1_03490009</name>
</gene>
<dbReference type="Pfam" id="PF07714">
    <property type="entry name" value="PK_Tyr_Ser-Thr"/>
    <property type="match status" value="2"/>
</dbReference>